<accession>A0A1M5K8B6</accession>
<reference evidence="2" key="1">
    <citation type="submission" date="2016-11" db="EMBL/GenBank/DDBJ databases">
        <authorList>
            <person name="Varghese N."/>
            <person name="Submissions S."/>
        </authorList>
    </citation>
    <scope>NUCLEOTIDE SEQUENCE [LARGE SCALE GENOMIC DNA]</scope>
    <source>
        <strain evidence="2">DSM 17963</strain>
    </source>
</reference>
<dbReference type="Gene3D" id="2.180.10.10">
    <property type="entry name" value="RHS repeat-associated core"/>
    <property type="match status" value="1"/>
</dbReference>
<dbReference type="RefSeq" id="WP_317043478.1">
    <property type="nucleotide sequence ID" value="NZ_FQWC01000003.1"/>
</dbReference>
<evidence type="ECO:0000313" key="1">
    <source>
        <dbReference type="EMBL" id="SHG48719.1"/>
    </source>
</evidence>
<dbReference type="Pfam" id="PF26363">
    <property type="entry name" value="Phospholipase-like"/>
    <property type="match status" value="1"/>
</dbReference>
<sequence>AIQDENSYYPFGLKHIGYGAPVINSNYKYKYNGKELQDDNIGGNQLSLYDYGARNYDPAIGRWMNIDPLAEKMRRHSPYNYAFDNPVYFIDPDGMLAKPTPLEAALMAKHVYADPKGKVELQGGWKPSNAMSNLNYNNEKTGFKSALYERTVDGKTEYTYATAGTEDGKDWKNNGTQLAGASEQYNQSVGNAKALEKGLDGEITFTGHSLGGGLAEANAIATGDSAITFNAAGVSYFTGGLSKKSDTDAYIMTTDPLNVIQQGSKFAISPLLVPTAGGEKHFLSPRNASGIYNGHSINSIINSLSQPTAIQSMWNTIKQALTPPSFH</sequence>
<name>A0A1M5K8B6_9FLAO</name>
<dbReference type="SUPFAM" id="SSF53474">
    <property type="entry name" value="alpha/beta-Hydrolases"/>
    <property type="match status" value="1"/>
</dbReference>
<dbReference type="Proteomes" id="UP000184071">
    <property type="component" value="Unassembled WGS sequence"/>
</dbReference>
<dbReference type="InterPro" id="IPR029058">
    <property type="entry name" value="AB_hydrolase_fold"/>
</dbReference>
<dbReference type="AlphaFoldDB" id="A0A1M5K8B6"/>
<organism evidence="1 2">
    <name type="scientific">Flavobacterium defluvii</name>
    <dbReference type="NCBI Taxonomy" id="370979"/>
    <lineage>
        <taxon>Bacteria</taxon>
        <taxon>Pseudomonadati</taxon>
        <taxon>Bacteroidota</taxon>
        <taxon>Flavobacteriia</taxon>
        <taxon>Flavobacteriales</taxon>
        <taxon>Flavobacteriaceae</taxon>
        <taxon>Flavobacterium</taxon>
    </lineage>
</organism>
<dbReference type="NCBIfam" id="TIGR03696">
    <property type="entry name" value="Rhs_assc_core"/>
    <property type="match status" value="1"/>
</dbReference>
<dbReference type="PANTHER" id="PTHR32305">
    <property type="match status" value="1"/>
</dbReference>
<dbReference type="InterPro" id="IPR050708">
    <property type="entry name" value="T6SS_VgrG/RHS"/>
</dbReference>
<evidence type="ECO:0000313" key="2">
    <source>
        <dbReference type="Proteomes" id="UP000184071"/>
    </source>
</evidence>
<gene>
    <name evidence="1" type="ORF">SAMN05443663_1031</name>
</gene>
<dbReference type="STRING" id="370979.SAMN05443663_1031"/>
<dbReference type="InterPro" id="IPR022385">
    <property type="entry name" value="Rhs_assc_core"/>
</dbReference>
<protein>
    <submittedName>
        <fullName evidence="1">RHS repeat-associated core domain-containing protein</fullName>
    </submittedName>
</protein>
<dbReference type="PANTHER" id="PTHR32305:SF15">
    <property type="entry name" value="PROTEIN RHSA-RELATED"/>
    <property type="match status" value="1"/>
</dbReference>
<keyword evidence="2" id="KW-1185">Reference proteome</keyword>
<feature type="non-terminal residue" evidence="1">
    <location>
        <position position="1"/>
    </location>
</feature>
<proteinExistence type="predicted"/>
<dbReference type="EMBL" id="FQWC01000003">
    <property type="protein sequence ID" value="SHG48719.1"/>
    <property type="molecule type" value="Genomic_DNA"/>
</dbReference>